<dbReference type="AlphaFoldDB" id="A0A2A9ME06"/>
<comment type="similarity">
    <text evidence="1">Belongs to the short-chain dehydrogenases/reductases (SDR) family.</text>
</comment>
<reference evidence="4 5" key="1">
    <citation type="submission" date="2017-09" db="EMBL/GenBank/DDBJ databases">
        <title>Genome sequencing of Besnoitia besnoiti strain Bb-Ger1.</title>
        <authorList>
            <person name="Schares G."/>
            <person name="Venepally P."/>
            <person name="Lorenzi H.A."/>
        </authorList>
    </citation>
    <scope>NUCLEOTIDE SEQUENCE [LARGE SCALE GENOMIC DNA]</scope>
    <source>
        <strain evidence="4 5">Bb-Ger1</strain>
    </source>
</reference>
<feature type="transmembrane region" description="Helical" evidence="3">
    <location>
        <begin position="132"/>
        <end position="155"/>
    </location>
</feature>
<dbReference type="PANTHER" id="PTHR24320">
    <property type="entry name" value="RETINOL DEHYDROGENASE"/>
    <property type="match status" value="1"/>
</dbReference>
<dbReference type="STRING" id="94643.A0A2A9ME06"/>
<dbReference type="GO" id="GO:0016491">
    <property type="term" value="F:oxidoreductase activity"/>
    <property type="evidence" value="ECO:0007669"/>
    <property type="project" value="UniProtKB-KW"/>
</dbReference>
<proteinExistence type="inferred from homology"/>
<protein>
    <submittedName>
        <fullName evidence="4">Oxidoreductase, short chain dehydrogenase/reductase family protein</fullName>
    </submittedName>
</protein>
<dbReference type="VEuPathDB" id="ToxoDB:BESB_070550"/>
<keyword evidence="2" id="KW-0560">Oxidoreductase</keyword>
<dbReference type="RefSeq" id="XP_029217912.1">
    <property type="nucleotide sequence ID" value="XM_029365428.1"/>
</dbReference>
<evidence type="ECO:0000256" key="3">
    <source>
        <dbReference type="SAM" id="Phobius"/>
    </source>
</evidence>
<dbReference type="Pfam" id="PF00106">
    <property type="entry name" value="adh_short"/>
    <property type="match status" value="1"/>
</dbReference>
<dbReference type="KEGG" id="bbes:BESB_070550"/>
<dbReference type="PRINTS" id="PR00081">
    <property type="entry name" value="GDHRDH"/>
</dbReference>
<dbReference type="EMBL" id="NWUJ01000007">
    <property type="protein sequence ID" value="PFH33903.1"/>
    <property type="molecule type" value="Genomic_DNA"/>
</dbReference>
<evidence type="ECO:0000256" key="1">
    <source>
        <dbReference type="ARBA" id="ARBA00006484"/>
    </source>
</evidence>
<dbReference type="PRINTS" id="PR00080">
    <property type="entry name" value="SDRFAMILY"/>
</dbReference>
<evidence type="ECO:0000313" key="4">
    <source>
        <dbReference type="EMBL" id="PFH33903.1"/>
    </source>
</evidence>
<dbReference type="PANTHER" id="PTHR24320:SF148">
    <property type="entry name" value="NAD(P)-BINDING ROSSMANN-FOLD SUPERFAMILY PROTEIN"/>
    <property type="match status" value="1"/>
</dbReference>
<dbReference type="Proteomes" id="UP000224006">
    <property type="component" value="Unassembled WGS sequence"/>
</dbReference>
<evidence type="ECO:0000313" key="5">
    <source>
        <dbReference type="Proteomes" id="UP000224006"/>
    </source>
</evidence>
<dbReference type="SUPFAM" id="SSF51735">
    <property type="entry name" value="NAD(P)-binding Rossmann-fold domains"/>
    <property type="match status" value="2"/>
</dbReference>
<keyword evidence="3" id="KW-0472">Membrane</keyword>
<dbReference type="InterPro" id="IPR002347">
    <property type="entry name" value="SDR_fam"/>
</dbReference>
<accession>A0A2A9ME06</accession>
<dbReference type="InterPro" id="IPR036291">
    <property type="entry name" value="NAD(P)-bd_dom_sf"/>
</dbReference>
<dbReference type="GeneID" id="40311981"/>
<comment type="caution">
    <text evidence="4">The sequence shown here is derived from an EMBL/GenBank/DDBJ whole genome shotgun (WGS) entry which is preliminary data.</text>
</comment>
<sequence length="644" mass="67938">MGNALLPWVRYHTRGSFSRDGVYMDPTSRFPQLSLFFTEPVVHASVFGLASVAAVLLRPLFCGDAPPLPPWPAAAAAQAAQAEGGVLSCLFALFSLAPRFAVEYAPSYLLTCVAPLHRAYLFGRSLVLPPRFLLCPFFSCAVYLAFLALTLYFWYALLRRLASGFRLPAALRDVRGSCASAAPLAREAPAAASAAFPSVRAFAAAFSARAVVDSAFKMRASAAARGGRFLPLRNRRVVVTGGAGGIGRETARQLALWGAHVLIGCRSSVDEGRRVAEEIELEVAAAAARGEGAHPGKVSVAHLDLCAFPSVRAFAAFALHLLDGHVDLLINNAGVMMLPHLTIADSCGFEKQFTTNHLGHFLLTLLLLPALRRAAQQAPAPPPRPAETAEAQAAEAAAAAEASALDSRCLGRVINVASCAQVWHAPGFRALDAACTPEALAAAGVALAKPLEALQGLTPVSPVGYDRLKAYGNSKLANIWFTKELQRRLIAEARAAAQTPEEGTAAGGGAKADAGAAAAEASREASESIAYEPLPPGTVGVYAVHPGSVRTSLMRHVVADSKLKALFFDTFLAHTVMKSPRDGAATQLLLCIADREHLLPGAYYADGGPSWVVPAANDDERMRELWAVSEVVCFGGLGSQTYVK</sequence>
<keyword evidence="3" id="KW-0812">Transmembrane</keyword>
<dbReference type="OrthoDB" id="333269at2759"/>
<keyword evidence="5" id="KW-1185">Reference proteome</keyword>
<name>A0A2A9ME06_BESBE</name>
<gene>
    <name evidence="4" type="ORF">BESB_070550</name>
</gene>
<organism evidence="4 5">
    <name type="scientific">Besnoitia besnoiti</name>
    <name type="common">Apicomplexan protozoan</name>
    <dbReference type="NCBI Taxonomy" id="94643"/>
    <lineage>
        <taxon>Eukaryota</taxon>
        <taxon>Sar</taxon>
        <taxon>Alveolata</taxon>
        <taxon>Apicomplexa</taxon>
        <taxon>Conoidasida</taxon>
        <taxon>Coccidia</taxon>
        <taxon>Eucoccidiorida</taxon>
        <taxon>Eimeriorina</taxon>
        <taxon>Sarcocystidae</taxon>
        <taxon>Besnoitia</taxon>
    </lineage>
</organism>
<keyword evidence="3" id="KW-1133">Transmembrane helix</keyword>
<evidence type="ECO:0000256" key="2">
    <source>
        <dbReference type="ARBA" id="ARBA00023002"/>
    </source>
</evidence>
<dbReference type="Gene3D" id="3.40.50.720">
    <property type="entry name" value="NAD(P)-binding Rossmann-like Domain"/>
    <property type="match status" value="1"/>
</dbReference>